<organism evidence="2">
    <name type="scientific">Arion vulgaris</name>
    <dbReference type="NCBI Taxonomy" id="1028688"/>
    <lineage>
        <taxon>Eukaryota</taxon>
        <taxon>Metazoa</taxon>
        <taxon>Spiralia</taxon>
        <taxon>Lophotrochozoa</taxon>
        <taxon>Mollusca</taxon>
        <taxon>Gastropoda</taxon>
        <taxon>Heterobranchia</taxon>
        <taxon>Euthyneura</taxon>
        <taxon>Panpulmonata</taxon>
        <taxon>Eupulmonata</taxon>
        <taxon>Stylommatophora</taxon>
        <taxon>Helicina</taxon>
        <taxon>Arionoidea</taxon>
        <taxon>Arionidae</taxon>
        <taxon>Arion</taxon>
    </lineage>
</organism>
<feature type="region of interest" description="Disordered" evidence="1">
    <location>
        <begin position="1"/>
        <end position="20"/>
    </location>
</feature>
<gene>
    <name evidence="2" type="primary">ORF113900</name>
</gene>
<accession>A0A0B7AEU5</accession>
<dbReference type="EMBL" id="HACG01032292">
    <property type="protein sequence ID" value="CEK79157.1"/>
    <property type="molecule type" value="Transcribed_RNA"/>
</dbReference>
<reference evidence="2" key="1">
    <citation type="submission" date="2014-12" db="EMBL/GenBank/DDBJ databases">
        <title>Insight into the proteome of Arion vulgaris.</title>
        <authorList>
            <person name="Aradska J."/>
            <person name="Bulat T."/>
            <person name="Smidak R."/>
            <person name="Sarate P."/>
            <person name="Gangsoo J."/>
            <person name="Sialana F."/>
            <person name="Bilban M."/>
            <person name="Lubec G."/>
        </authorList>
    </citation>
    <scope>NUCLEOTIDE SEQUENCE</scope>
    <source>
        <tissue evidence="2">Skin</tissue>
    </source>
</reference>
<sequence length="50" mass="5692">MSHNRPLSTHIAQSSPFNTHFHDTINTQRAQKFIPTQGQNKPILAQTLHT</sequence>
<dbReference type="AlphaFoldDB" id="A0A0B7AEU5"/>
<evidence type="ECO:0000256" key="1">
    <source>
        <dbReference type="SAM" id="MobiDB-lite"/>
    </source>
</evidence>
<protein>
    <submittedName>
        <fullName evidence="2">Uncharacterized protein</fullName>
    </submittedName>
</protein>
<evidence type="ECO:0000313" key="2">
    <source>
        <dbReference type="EMBL" id="CEK79157.1"/>
    </source>
</evidence>
<name>A0A0B7AEU5_9EUPU</name>
<proteinExistence type="predicted"/>